<dbReference type="Pfam" id="PF06271">
    <property type="entry name" value="RDD"/>
    <property type="match status" value="1"/>
</dbReference>
<proteinExistence type="predicted"/>
<reference evidence="6 7" key="1">
    <citation type="submission" date="2014-09" db="EMBL/GenBank/DDBJ databases">
        <authorList>
            <person name="Urmite Genomes Urmite Genomes"/>
        </authorList>
    </citation>
    <scope>NUCLEOTIDE SEQUENCE [LARGE SCALE GENOMIC DNA]</scope>
    <source>
        <strain evidence="6 7">ES2</strain>
    </source>
</reference>
<dbReference type="GO" id="GO:0016020">
    <property type="term" value="C:membrane"/>
    <property type="evidence" value="ECO:0007669"/>
    <property type="project" value="UniProtKB-SubCell"/>
</dbReference>
<organism evidence="6 7">
    <name type="scientific">Planococcus massiliensis</name>
    <dbReference type="NCBI Taxonomy" id="1499687"/>
    <lineage>
        <taxon>Bacteria</taxon>
        <taxon>Bacillati</taxon>
        <taxon>Bacillota</taxon>
        <taxon>Bacilli</taxon>
        <taxon>Bacillales</taxon>
        <taxon>Caryophanaceae</taxon>
        <taxon>Planococcus</taxon>
    </lineage>
</organism>
<name>A0A098EIB6_9BACL</name>
<gene>
    <name evidence="6" type="ORF">BN1080_00456</name>
</gene>
<accession>A0A098EIB6</accession>
<sequence>MHDLTKKRAKAAVVDSVISTAVPLALEPLLRKKIKNEAFLQVAAPTLVFWGLEYVQLRLQGQTLGQKAFGIKVESEDGNELTDSQILKRVLHRDTISPLAYLRDREKYADAKGEKFPHDAYAHTVVKEQ</sequence>
<dbReference type="AlphaFoldDB" id="A0A098EIB6"/>
<dbReference type="RefSeq" id="WP_052650114.1">
    <property type="nucleotide sequence ID" value="NZ_CCXS01000001.1"/>
</dbReference>
<dbReference type="STRING" id="1499687.BN1080_00456"/>
<dbReference type="InterPro" id="IPR010432">
    <property type="entry name" value="RDD"/>
</dbReference>
<evidence type="ECO:0000256" key="1">
    <source>
        <dbReference type="ARBA" id="ARBA00004141"/>
    </source>
</evidence>
<evidence type="ECO:0000259" key="5">
    <source>
        <dbReference type="Pfam" id="PF06271"/>
    </source>
</evidence>
<evidence type="ECO:0000256" key="4">
    <source>
        <dbReference type="ARBA" id="ARBA00023136"/>
    </source>
</evidence>
<evidence type="ECO:0000313" key="6">
    <source>
        <dbReference type="EMBL" id="CEG21545.1"/>
    </source>
</evidence>
<dbReference type="Proteomes" id="UP000043699">
    <property type="component" value="Unassembled WGS sequence"/>
</dbReference>
<evidence type="ECO:0000313" key="7">
    <source>
        <dbReference type="Proteomes" id="UP000043699"/>
    </source>
</evidence>
<keyword evidence="3" id="KW-1133">Transmembrane helix</keyword>
<keyword evidence="2" id="KW-0812">Transmembrane</keyword>
<evidence type="ECO:0000256" key="3">
    <source>
        <dbReference type="ARBA" id="ARBA00022989"/>
    </source>
</evidence>
<keyword evidence="7" id="KW-1185">Reference proteome</keyword>
<protein>
    <submittedName>
        <fullName evidence="6">RDD family protein</fullName>
    </submittedName>
</protein>
<feature type="domain" description="RDD" evidence="5">
    <location>
        <begin position="33"/>
        <end position="91"/>
    </location>
</feature>
<dbReference type="OrthoDB" id="2354892at2"/>
<evidence type="ECO:0000256" key="2">
    <source>
        <dbReference type="ARBA" id="ARBA00022692"/>
    </source>
</evidence>
<dbReference type="EMBL" id="CCXS01000001">
    <property type="protein sequence ID" value="CEG21545.1"/>
    <property type="molecule type" value="Genomic_DNA"/>
</dbReference>
<keyword evidence="4" id="KW-0472">Membrane</keyword>
<comment type="subcellular location">
    <subcellularLocation>
        <location evidence="1">Membrane</location>
        <topology evidence="1">Multi-pass membrane protein</topology>
    </subcellularLocation>
</comment>